<keyword evidence="6" id="KW-0472">Membrane</keyword>
<dbReference type="Gene3D" id="1.10.10.10">
    <property type="entry name" value="Winged helix-like DNA-binding domain superfamily/Winged helix DNA-binding domain"/>
    <property type="match status" value="1"/>
</dbReference>
<dbReference type="AlphaFoldDB" id="A0A165LG24"/>
<evidence type="ECO:0000256" key="3">
    <source>
        <dbReference type="ARBA" id="ARBA00023016"/>
    </source>
</evidence>
<evidence type="ECO:0000256" key="2">
    <source>
        <dbReference type="ARBA" id="ARBA00023015"/>
    </source>
</evidence>
<comment type="function">
    <text evidence="5">Negative regulator of class I heat shock genes (grpE-dnaK-dnaJ and groELS operons). Prevents heat-shock induction of these operons.</text>
</comment>
<dbReference type="HAMAP" id="MF_00081">
    <property type="entry name" value="HrcA"/>
    <property type="match status" value="1"/>
</dbReference>
<reference evidence="8 9" key="1">
    <citation type="submission" date="2016-03" db="EMBL/GenBank/DDBJ databases">
        <title>Speciation and ecological success in dimly lit waters: horizontal gene transfer in a green sulfur bacteria bloom unveiled by metagenomic assembly.</title>
        <authorList>
            <person name="Llorens-Mares T."/>
            <person name="Liu Z."/>
            <person name="Allen L.Z."/>
            <person name="Rusch D.B."/>
            <person name="Craig M.T."/>
            <person name="Dupont C.L."/>
            <person name="Bryant D.A."/>
            <person name="Casamayor E.O."/>
        </authorList>
    </citation>
    <scope>NUCLEOTIDE SEQUENCE [LARGE SCALE GENOMIC DNA]</scope>
    <source>
        <strain evidence="8">CIII</strain>
    </source>
</reference>
<evidence type="ECO:0000256" key="1">
    <source>
        <dbReference type="ARBA" id="ARBA00022491"/>
    </source>
</evidence>
<dbReference type="NCBIfam" id="TIGR00331">
    <property type="entry name" value="hrcA"/>
    <property type="match status" value="1"/>
</dbReference>
<dbReference type="InterPro" id="IPR021153">
    <property type="entry name" value="HrcA_C"/>
</dbReference>
<dbReference type="InterPro" id="IPR036388">
    <property type="entry name" value="WH-like_DNA-bd_sf"/>
</dbReference>
<evidence type="ECO:0000313" key="8">
    <source>
        <dbReference type="EMBL" id="KZK73993.1"/>
    </source>
</evidence>
<dbReference type="PANTHER" id="PTHR34824:SF1">
    <property type="entry name" value="HEAT-INDUCIBLE TRANSCRIPTION REPRESSOR HRCA"/>
    <property type="match status" value="1"/>
</dbReference>
<sequence length="357" mass="39720">MGSRELNLRERQVLGIIIQLYVVTAAPVGSRYIARNYSLGLSDATIRNVMADLEAEGYISQPHTSAGRIPTDLGYRYYVDLIMKVQRIDEEEKRRMESDFGPISMEGRGTSAEVLVSAAKVLGSISRQLSVVLSPTLSNAVFEKLDMVLLSSTRMMVVLSIQSMFVKTIVMELQHELTRQKVDEVVDLLNERLSGLTLSEIRRSITRRLAGSSCDSGLKELIVRSADSLFDESPIFERLYISGAEYIVEQPEFKQPERVRELITMIEDKFSVARLVEDIAPKQDPSRTAGHDVSISIGRENSARQAEDLTIVSAPYYAGSMVGTLGILGPKRMDYEHAVRVLNYMAGCLTATLSDVN</sequence>
<dbReference type="Proteomes" id="UP000076481">
    <property type="component" value="Unassembled WGS sequence"/>
</dbReference>
<feature type="transmembrane region" description="Helical" evidence="6">
    <location>
        <begin position="12"/>
        <end position="34"/>
    </location>
</feature>
<evidence type="ECO:0000256" key="4">
    <source>
        <dbReference type="ARBA" id="ARBA00023163"/>
    </source>
</evidence>
<gene>
    <name evidence="5" type="primary">hrcA</name>
    <name evidence="8" type="ORF">A3K90_07170</name>
</gene>
<dbReference type="PIRSF" id="PIRSF005485">
    <property type="entry name" value="HrcA"/>
    <property type="match status" value="1"/>
</dbReference>
<comment type="caution">
    <text evidence="8">The sequence shown here is derived from an EMBL/GenBank/DDBJ whole genome shotgun (WGS) entry which is preliminary data.</text>
</comment>
<evidence type="ECO:0000259" key="7">
    <source>
        <dbReference type="Pfam" id="PF01628"/>
    </source>
</evidence>
<comment type="similarity">
    <text evidence="5">Belongs to the HrcA family.</text>
</comment>
<keyword evidence="1 5" id="KW-0678">Repressor</keyword>
<keyword evidence="6" id="KW-0812">Transmembrane</keyword>
<evidence type="ECO:0000256" key="6">
    <source>
        <dbReference type="SAM" id="Phobius"/>
    </source>
</evidence>
<accession>A0A165LG24</accession>
<dbReference type="GO" id="GO:0003677">
    <property type="term" value="F:DNA binding"/>
    <property type="evidence" value="ECO:0007669"/>
    <property type="project" value="InterPro"/>
</dbReference>
<dbReference type="EMBL" id="LVWG01000032">
    <property type="protein sequence ID" value="KZK73993.1"/>
    <property type="molecule type" value="Genomic_DNA"/>
</dbReference>
<dbReference type="Gene3D" id="3.30.390.60">
    <property type="entry name" value="Heat-inducible transcription repressor hrca homolog, domain 3"/>
    <property type="match status" value="1"/>
</dbReference>
<dbReference type="InterPro" id="IPR029016">
    <property type="entry name" value="GAF-like_dom_sf"/>
</dbReference>
<dbReference type="SUPFAM" id="SSF55781">
    <property type="entry name" value="GAF domain-like"/>
    <property type="match status" value="1"/>
</dbReference>
<dbReference type="Gene3D" id="3.30.450.40">
    <property type="match status" value="1"/>
</dbReference>
<proteinExistence type="inferred from homology"/>
<evidence type="ECO:0000313" key="9">
    <source>
        <dbReference type="Proteomes" id="UP000076481"/>
    </source>
</evidence>
<keyword evidence="4 5" id="KW-0804">Transcription</keyword>
<dbReference type="GO" id="GO:0045892">
    <property type="term" value="P:negative regulation of DNA-templated transcription"/>
    <property type="evidence" value="ECO:0007669"/>
    <property type="project" value="UniProtKB-UniRule"/>
</dbReference>
<keyword evidence="6" id="KW-1133">Transmembrane helix</keyword>
<organism evidence="8 9">
    <name type="scientific">Pelodictyon luteolum</name>
    <dbReference type="NCBI Taxonomy" id="1100"/>
    <lineage>
        <taxon>Bacteria</taxon>
        <taxon>Pseudomonadati</taxon>
        <taxon>Chlorobiota</taxon>
        <taxon>Chlorobiia</taxon>
        <taxon>Chlorobiales</taxon>
        <taxon>Chlorobiaceae</taxon>
        <taxon>Chlorobium/Pelodictyon group</taxon>
        <taxon>Pelodictyon</taxon>
    </lineage>
</organism>
<dbReference type="InterPro" id="IPR002571">
    <property type="entry name" value="HrcA"/>
</dbReference>
<keyword evidence="2 5" id="KW-0805">Transcription regulation</keyword>
<dbReference type="InterPro" id="IPR036390">
    <property type="entry name" value="WH_DNA-bd_sf"/>
</dbReference>
<dbReference type="PANTHER" id="PTHR34824">
    <property type="entry name" value="HEAT-INDUCIBLE TRANSCRIPTION REPRESSOR HRCA"/>
    <property type="match status" value="1"/>
</dbReference>
<dbReference type="Pfam" id="PF01628">
    <property type="entry name" value="HrcA"/>
    <property type="match status" value="1"/>
</dbReference>
<protein>
    <recommendedName>
        <fullName evidence="5">Heat-inducible transcription repressor HrcA</fullName>
    </recommendedName>
</protein>
<name>A0A165LG24_PELLU</name>
<dbReference type="RefSeq" id="WP_303681792.1">
    <property type="nucleotide sequence ID" value="NZ_LVWG01000032.1"/>
</dbReference>
<feature type="domain" description="Heat-inducible transcription repressor HrcA C-terminal" evidence="7">
    <location>
        <begin position="113"/>
        <end position="339"/>
    </location>
</feature>
<keyword evidence="3 5" id="KW-0346">Stress response</keyword>
<evidence type="ECO:0000256" key="5">
    <source>
        <dbReference type="HAMAP-Rule" id="MF_00081"/>
    </source>
</evidence>
<dbReference type="InterPro" id="IPR023120">
    <property type="entry name" value="WHTH_transcript_rep_HrcA_IDD"/>
</dbReference>
<dbReference type="SUPFAM" id="SSF46785">
    <property type="entry name" value="Winged helix' DNA-binding domain"/>
    <property type="match status" value="1"/>
</dbReference>